<dbReference type="GO" id="GO:0005975">
    <property type="term" value="P:carbohydrate metabolic process"/>
    <property type="evidence" value="ECO:0007669"/>
    <property type="project" value="InterPro"/>
</dbReference>
<keyword evidence="5" id="KW-0326">Glycosidase</keyword>
<dbReference type="Proteomes" id="UP000515123">
    <property type="component" value="Linkage group 6"/>
</dbReference>
<keyword evidence="4" id="KW-1015">Disulfide bond</keyword>
<dbReference type="PANTHER" id="PTHR10353:SF137">
    <property type="entry name" value="MYROSINASE 3-RELATED"/>
    <property type="match status" value="1"/>
</dbReference>
<dbReference type="OrthoDB" id="65569at2759"/>
<dbReference type="Pfam" id="PF00232">
    <property type="entry name" value="Glyco_hydro_1"/>
    <property type="match status" value="1"/>
</dbReference>
<accession>A0A6P5F374</accession>
<dbReference type="PROSITE" id="PS00653">
    <property type="entry name" value="GLYCOSYL_HYDROL_F1_2"/>
    <property type="match status" value="1"/>
</dbReference>
<comment type="similarity">
    <text evidence="1 6">Belongs to the glycosyl hydrolase 1 family.</text>
</comment>
<proteinExistence type="inferred from homology"/>
<evidence type="ECO:0000256" key="5">
    <source>
        <dbReference type="ARBA" id="ARBA00023295"/>
    </source>
</evidence>
<evidence type="ECO:0000256" key="6">
    <source>
        <dbReference type="RuleBase" id="RU003690"/>
    </source>
</evidence>
<dbReference type="SUPFAM" id="SSF51445">
    <property type="entry name" value="(Trans)glycosidases"/>
    <property type="match status" value="1"/>
</dbReference>
<dbReference type="FunFam" id="3.20.20.80:FF:000020">
    <property type="entry name" value="Beta-glucosidase 12"/>
    <property type="match status" value="1"/>
</dbReference>
<dbReference type="PRINTS" id="PR00131">
    <property type="entry name" value="GLHYDRLASE1"/>
</dbReference>
<keyword evidence="3" id="KW-0378">Hydrolase</keyword>
<dbReference type="GeneID" id="109711454"/>
<feature type="signal peptide" evidence="7">
    <location>
        <begin position="1"/>
        <end position="25"/>
    </location>
</feature>
<evidence type="ECO:0000313" key="9">
    <source>
        <dbReference type="RefSeq" id="XP_020090082.1"/>
    </source>
</evidence>
<evidence type="ECO:0000256" key="2">
    <source>
        <dbReference type="ARBA" id="ARBA00022729"/>
    </source>
</evidence>
<gene>
    <name evidence="9" type="primary">LOC109711454</name>
</gene>
<reference evidence="9" key="2">
    <citation type="submission" date="2025-08" db="UniProtKB">
        <authorList>
            <consortium name="RefSeq"/>
        </authorList>
    </citation>
    <scope>IDENTIFICATION</scope>
    <source>
        <tissue evidence="9">Leaf</tissue>
    </source>
</reference>
<keyword evidence="8" id="KW-1185">Reference proteome</keyword>
<sequence length="515" mass="58067">MAFEVGGLLLIIILLLLPTSSLSSASAVPGRKNHTGALHQSSFPDGFIFGTASSAYQYEGAAAVGGRGPSIWDTFTHQHPEKIADRSNGDVAIDSYHRYKEDVKIMKDMGMNAYRLSVSWTRILPDGTRGGGINKEGIQYYNNLINELISNGIVPFVTLFHWDSPQGLEDEYGGFLSHRIVKDFKNYADICFKEFGDRVKQWITFNEPLTYCAQGYAFGAFVPGRCSPWENAKCSAGDAGREPYAVCHNQLLAHATAVELYRHKYQQQQKGQIGITLNTNWFLPYSKSKADDEAVERALDFNYGWFLEPLTRGKYPSSMQSLVGNRLPVFSKTQSELVKGSYDFIGVNYYTASYTYSVSPPPNNVNATFSTDAQINATAIRNGIPIGPQAASGWLYIYPPGIRQLLLYTKSKYNNPVIYITENGVDEYNNKTASLKEALNDGTRVSYYKNHLLYVRRAIRDGVNVRGYFAWSLLDNFEWVDGYSVRFGINYVDFNNGLKRYPKRSAHWFKRLLRK</sequence>
<name>A0A6P5F374_ANACO</name>
<dbReference type="RefSeq" id="XP_020090082.1">
    <property type="nucleotide sequence ID" value="XM_020234493.1"/>
</dbReference>
<dbReference type="PANTHER" id="PTHR10353">
    <property type="entry name" value="GLYCOSYL HYDROLASE"/>
    <property type="match status" value="1"/>
</dbReference>
<evidence type="ECO:0000313" key="8">
    <source>
        <dbReference type="Proteomes" id="UP000515123"/>
    </source>
</evidence>
<evidence type="ECO:0000256" key="4">
    <source>
        <dbReference type="ARBA" id="ARBA00023157"/>
    </source>
</evidence>
<dbReference type="Gene3D" id="3.20.20.80">
    <property type="entry name" value="Glycosidases"/>
    <property type="match status" value="1"/>
</dbReference>
<feature type="chain" id="PRO_5028424084" evidence="7">
    <location>
        <begin position="26"/>
        <end position="515"/>
    </location>
</feature>
<dbReference type="GO" id="GO:0004565">
    <property type="term" value="F:beta-galactosidase activity"/>
    <property type="evidence" value="ECO:0007669"/>
    <property type="project" value="UniProtKB-ARBA"/>
</dbReference>
<evidence type="ECO:0000256" key="3">
    <source>
        <dbReference type="ARBA" id="ARBA00022801"/>
    </source>
</evidence>
<dbReference type="AlphaFoldDB" id="A0A6P5F374"/>
<evidence type="ECO:0000256" key="1">
    <source>
        <dbReference type="ARBA" id="ARBA00010838"/>
    </source>
</evidence>
<protein>
    <submittedName>
        <fullName evidence="9">Beta-glucosidase 12-like</fullName>
    </submittedName>
</protein>
<organism evidence="8 9">
    <name type="scientific">Ananas comosus</name>
    <name type="common">Pineapple</name>
    <name type="synonym">Ananas ananas</name>
    <dbReference type="NCBI Taxonomy" id="4615"/>
    <lineage>
        <taxon>Eukaryota</taxon>
        <taxon>Viridiplantae</taxon>
        <taxon>Streptophyta</taxon>
        <taxon>Embryophyta</taxon>
        <taxon>Tracheophyta</taxon>
        <taxon>Spermatophyta</taxon>
        <taxon>Magnoliopsida</taxon>
        <taxon>Liliopsida</taxon>
        <taxon>Poales</taxon>
        <taxon>Bromeliaceae</taxon>
        <taxon>Bromelioideae</taxon>
        <taxon>Ananas</taxon>
    </lineage>
</organism>
<dbReference type="InterPro" id="IPR033132">
    <property type="entry name" value="GH_1_N_CS"/>
</dbReference>
<evidence type="ECO:0000256" key="7">
    <source>
        <dbReference type="SAM" id="SignalP"/>
    </source>
</evidence>
<dbReference type="GO" id="GO:0008422">
    <property type="term" value="F:beta-glucosidase activity"/>
    <property type="evidence" value="ECO:0007669"/>
    <property type="project" value="TreeGrafter"/>
</dbReference>
<dbReference type="GO" id="GO:0033907">
    <property type="term" value="F:beta-D-fucosidase activity"/>
    <property type="evidence" value="ECO:0007669"/>
    <property type="project" value="UniProtKB-ARBA"/>
</dbReference>
<keyword evidence="2 7" id="KW-0732">Signal</keyword>
<dbReference type="InterPro" id="IPR017853">
    <property type="entry name" value="GH"/>
</dbReference>
<dbReference type="InterPro" id="IPR001360">
    <property type="entry name" value="Glyco_hydro_1"/>
</dbReference>
<reference evidence="8" key="1">
    <citation type="journal article" date="2015" name="Nat. Genet.">
        <title>The pineapple genome and the evolution of CAM photosynthesis.</title>
        <authorList>
            <person name="Ming R."/>
            <person name="VanBuren R."/>
            <person name="Wai C.M."/>
            <person name="Tang H."/>
            <person name="Schatz M.C."/>
            <person name="Bowers J.E."/>
            <person name="Lyons E."/>
            <person name="Wang M.L."/>
            <person name="Chen J."/>
            <person name="Biggers E."/>
            <person name="Zhang J."/>
            <person name="Huang L."/>
            <person name="Zhang L."/>
            <person name="Miao W."/>
            <person name="Zhang J."/>
            <person name="Ye Z."/>
            <person name="Miao C."/>
            <person name="Lin Z."/>
            <person name="Wang H."/>
            <person name="Zhou H."/>
            <person name="Yim W.C."/>
            <person name="Priest H.D."/>
            <person name="Zheng C."/>
            <person name="Woodhouse M."/>
            <person name="Edger P.P."/>
            <person name="Guyot R."/>
            <person name="Guo H.B."/>
            <person name="Guo H."/>
            <person name="Zheng G."/>
            <person name="Singh R."/>
            <person name="Sharma A."/>
            <person name="Min X."/>
            <person name="Zheng Y."/>
            <person name="Lee H."/>
            <person name="Gurtowski J."/>
            <person name="Sedlazeck F.J."/>
            <person name="Harkess A."/>
            <person name="McKain M.R."/>
            <person name="Liao Z."/>
            <person name="Fang J."/>
            <person name="Liu J."/>
            <person name="Zhang X."/>
            <person name="Zhang Q."/>
            <person name="Hu W."/>
            <person name="Qin Y."/>
            <person name="Wang K."/>
            <person name="Chen L.Y."/>
            <person name="Shirley N."/>
            <person name="Lin Y.R."/>
            <person name="Liu L.Y."/>
            <person name="Hernandez A.G."/>
            <person name="Wright C.L."/>
            <person name="Bulone V."/>
            <person name="Tuskan G.A."/>
            <person name="Heath K."/>
            <person name="Zee F."/>
            <person name="Moore P.H."/>
            <person name="Sunkar R."/>
            <person name="Leebens-Mack J.H."/>
            <person name="Mockler T."/>
            <person name="Bennetzen J.L."/>
            <person name="Freeling M."/>
            <person name="Sankoff D."/>
            <person name="Paterson A.H."/>
            <person name="Zhu X."/>
            <person name="Yang X."/>
            <person name="Smith J.A."/>
            <person name="Cushman J.C."/>
            <person name="Paull R.E."/>
            <person name="Yu Q."/>
        </authorList>
    </citation>
    <scope>NUCLEOTIDE SEQUENCE [LARGE SCALE GENOMIC DNA]</scope>
    <source>
        <strain evidence="8">cv. F153</strain>
    </source>
</reference>